<evidence type="ECO:0000256" key="1">
    <source>
        <dbReference type="SAM" id="Phobius"/>
    </source>
</evidence>
<reference evidence="2 3" key="1">
    <citation type="journal article" date="2019" name="Int. J. Syst. Evol. Microbiol.">
        <title>The Global Catalogue of Microorganisms (GCM) 10K type strain sequencing project: providing services to taxonomists for standard genome sequencing and annotation.</title>
        <authorList>
            <consortium name="The Broad Institute Genomics Platform"/>
            <consortium name="The Broad Institute Genome Sequencing Center for Infectious Disease"/>
            <person name="Wu L."/>
            <person name="Ma J."/>
        </authorList>
    </citation>
    <scope>NUCLEOTIDE SEQUENCE [LARGE SCALE GENOMIC DNA]</scope>
    <source>
        <strain evidence="2 3">JCM 10696</strain>
    </source>
</reference>
<feature type="transmembrane region" description="Helical" evidence="1">
    <location>
        <begin position="12"/>
        <end position="30"/>
    </location>
</feature>
<dbReference type="EMBL" id="BAAAHH010000048">
    <property type="protein sequence ID" value="GAA0967205.1"/>
    <property type="molecule type" value="Genomic_DNA"/>
</dbReference>
<keyword evidence="3" id="KW-1185">Reference proteome</keyword>
<keyword evidence="1" id="KW-0472">Membrane</keyword>
<protein>
    <submittedName>
        <fullName evidence="2">Uncharacterized protein</fullName>
    </submittedName>
</protein>
<proteinExistence type="predicted"/>
<name>A0ABN1RXL0_9ACTN</name>
<gene>
    <name evidence="2" type="ORF">GCM10009550_70790</name>
</gene>
<feature type="transmembrane region" description="Helical" evidence="1">
    <location>
        <begin position="36"/>
        <end position="59"/>
    </location>
</feature>
<dbReference type="RefSeq" id="WP_344246486.1">
    <property type="nucleotide sequence ID" value="NZ_BAAAHH010000048.1"/>
</dbReference>
<dbReference type="Proteomes" id="UP001500665">
    <property type="component" value="Unassembled WGS sequence"/>
</dbReference>
<evidence type="ECO:0000313" key="2">
    <source>
        <dbReference type="EMBL" id="GAA0967205.1"/>
    </source>
</evidence>
<feature type="transmembrane region" description="Helical" evidence="1">
    <location>
        <begin position="137"/>
        <end position="156"/>
    </location>
</feature>
<organism evidence="2 3">
    <name type="scientific">Actinocorallia libanotica</name>
    <dbReference type="NCBI Taxonomy" id="46162"/>
    <lineage>
        <taxon>Bacteria</taxon>
        <taxon>Bacillati</taxon>
        <taxon>Actinomycetota</taxon>
        <taxon>Actinomycetes</taxon>
        <taxon>Streptosporangiales</taxon>
        <taxon>Thermomonosporaceae</taxon>
        <taxon>Actinocorallia</taxon>
    </lineage>
</organism>
<keyword evidence="1" id="KW-1133">Transmembrane helix</keyword>
<comment type="caution">
    <text evidence="2">The sequence shown here is derived from an EMBL/GenBank/DDBJ whole genome shotgun (WGS) entry which is preliminary data.</text>
</comment>
<accession>A0ABN1RXL0</accession>
<keyword evidence="1" id="KW-0812">Transmembrane</keyword>
<evidence type="ECO:0000313" key="3">
    <source>
        <dbReference type="Proteomes" id="UP001500665"/>
    </source>
</evidence>
<sequence length="161" mass="17589">MAQRQTLTEKKRNRIIGWWSAIGLLCLVGWQQGNPALWGLAILVWGYYQMFAVPTLCGVETSRGTPCRFRAYGRLMACTREPSHDVDKRNVLLRLIGLGRPQRPITAPAAGRPRRAGSAAAMPAPPFEAASIESKQLFLAIVSIVITAIGTIATIIQTMTA</sequence>